<dbReference type="PANTHER" id="PTHR44586">
    <property type="entry name" value="F-BOX DOMAIN CONTAINING PROTEIN, EXPRESSED"/>
    <property type="match status" value="1"/>
</dbReference>
<evidence type="ECO:0008006" key="5">
    <source>
        <dbReference type="Google" id="ProtNLM"/>
    </source>
</evidence>
<reference evidence="3 4" key="1">
    <citation type="submission" date="2019-11" db="EMBL/GenBank/DDBJ databases">
        <title>Whole genome sequence of Oryza granulata.</title>
        <authorList>
            <person name="Li W."/>
        </authorList>
    </citation>
    <scope>NUCLEOTIDE SEQUENCE [LARGE SCALE GENOMIC DNA]</scope>
    <source>
        <strain evidence="4">cv. Menghai</strain>
        <tissue evidence="3">Leaf</tissue>
    </source>
</reference>
<evidence type="ECO:0000259" key="2">
    <source>
        <dbReference type="Pfam" id="PF03478"/>
    </source>
</evidence>
<protein>
    <recommendedName>
        <fullName evidence="5">DUF295 domain-containing protein</fullName>
    </recommendedName>
</protein>
<gene>
    <name evidence="3" type="ORF">E2562_003722</name>
</gene>
<evidence type="ECO:0000313" key="4">
    <source>
        <dbReference type="Proteomes" id="UP000479710"/>
    </source>
</evidence>
<evidence type="ECO:0000259" key="1">
    <source>
        <dbReference type="Pfam" id="PF00646"/>
    </source>
</evidence>
<feature type="domain" description="KIB1-4 beta-propeller" evidence="2">
    <location>
        <begin position="128"/>
        <end position="432"/>
    </location>
</feature>
<dbReference type="Pfam" id="PF03478">
    <property type="entry name" value="Beta-prop_KIB1-4"/>
    <property type="match status" value="1"/>
</dbReference>
<keyword evidence="4" id="KW-1185">Reference proteome</keyword>
<dbReference type="Proteomes" id="UP000479710">
    <property type="component" value="Unassembled WGS sequence"/>
</dbReference>
<comment type="caution">
    <text evidence="3">The sequence shown here is derived from an EMBL/GenBank/DDBJ whole genome shotgun (WGS) entry which is preliminary data.</text>
</comment>
<dbReference type="InterPro" id="IPR005174">
    <property type="entry name" value="KIB1-4_b-propeller"/>
</dbReference>
<dbReference type="Gene3D" id="1.20.1280.50">
    <property type="match status" value="1"/>
</dbReference>
<dbReference type="OrthoDB" id="600964at2759"/>
<dbReference type="AlphaFoldDB" id="A0A6G1C303"/>
<dbReference type="SUPFAM" id="SSF81383">
    <property type="entry name" value="F-box domain"/>
    <property type="match status" value="1"/>
</dbReference>
<feature type="domain" description="F-box" evidence="1">
    <location>
        <begin position="30"/>
        <end position="64"/>
    </location>
</feature>
<name>A0A6G1C303_9ORYZ</name>
<dbReference type="InterPro" id="IPR001810">
    <property type="entry name" value="F-box_dom"/>
</dbReference>
<dbReference type="Pfam" id="PF00646">
    <property type="entry name" value="F-box"/>
    <property type="match status" value="1"/>
</dbReference>
<sequence length="491" mass="53389">MGSAVSKGKKSAEQSEASAAVAAAAARDCWSGLQEDLLHTVMELMDVPDVVRSSAVCSAWRAAFVAFRRLRVPTPKQPPCLLYACDAYGPGAAALYSPSTAATFRVPFLDPPLPRRGVAGSAHGSRAPSTGARAALPPITTLQRVRSREMTRAGDSGVAYGVDFDLDSPTVSDSAHIQYITAKRARDWMFRWVAVSGSPSSAAGGECVVLLVHMPFAELSFARPGDARWTSLTGLPEFSFARTGNTLWTPLFSLSELQRRQKWLSVVHNHTNGLFYLLRCCGSVFSLDLTSGPSSPVARTVLHSQRRYSSGPKPPEYLAVTPRGELLQVTRRWHKSTIIAPADASNDRAHLKHGVFTTGVELAKICIDRRPTVSVSLTGLGDHALFLGHSSAVCLPTKDFPMFRPNCAYLTDDVDGDLLQLPAMRRDVGIWDFESGSLQKLGDVWPLHRRGDDRCLLVLLGTVLVRLAELLKVEQVQVHAPLPRDDLGADW</sequence>
<evidence type="ECO:0000313" key="3">
    <source>
        <dbReference type="EMBL" id="KAF0894838.1"/>
    </source>
</evidence>
<accession>A0A6G1C303</accession>
<dbReference type="InterPro" id="IPR036047">
    <property type="entry name" value="F-box-like_dom_sf"/>
</dbReference>
<proteinExistence type="predicted"/>
<organism evidence="3 4">
    <name type="scientific">Oryza meyeriana var. granulata</name>
    <dbReference type="NCBI Taxonomy" id="110450"/>
    <lineage>
        <taxon>Eukaryota</taxon>
        <taxon>Viridiplantae</taxon>
        <taxon>Streptophyta</taxon>
        <taxon>Embryophyta</taxon>
        <taxon>Tracheophyta</taxon>
        <taxon>Spermatophyta</taxon>
        <taxon>Magnoliopsida</taxon>
        <taxon>Liliopsida</taxon>
        <taxon>Poales</taxon>
        <taxon>Poaceae</taxon>
        <taxon>BOP clade</taxon>
        <taxon>Oryzoideae</taxon>
        <taxon>Oryzeae</taxon>
        <taxon>Oryzinae</taxon>
        <taxon>Oryza</taxon>
        <taxon>Oryza meyeriana</taxon>
    </lineage>
</organism>
<dbReference type="PANTHER" id="PTHR44586:SF17">
    <property type="entry name" value="DUF295 DOMAIN-CONTAINING PROTEIN"/>
    <property type="match status" value="1"/>
</dbReference>
<dbReference type="EMBL" id="SPHZ02000010">
    <property type="protein sequence ID" value="KAF0894838.1"/>
    <property type="molecule type" value="Genomic_DNA"/>
</dbReference>